<accession>A0A433QSY3</accession>
<evidence type="ECO:0000313" key="2">
    <source>
        <dbReference type="EMBL" id="RUS32857.1"/>
    </source>
</evidence>
<feature type="region of interest" description="Disordered" evidence="1">
    <location>
        <begin position="16"/>
        <end position="56"/>
    </location>
</feature>
<proteinExistence type="predicted"/>
<gene>
    <name evidence="2" type="ORF">BC938DRAFT_474054</name>
</gene>
<name>A0A433QSY3_9FUNG</name>
<keyword evidence="3" id="KW-1185">Reference proteome</keyword>
<sequence length="125" mass="14338">QDRRHNHCIHLVLHPIKSSHRERASNASFSSSVSSQSRDAGAQQAADPGGVRQGPMCRWRELKEESERMVAEDQGKDPVALKILGLLSQVLQSFLSDRDMAYLRRYIYIPQNRKHDNRSHQPIRP</sequence>
<feature type="non-terminal residue" evidence="2">
    <location>
        <position position="1"/>
    </location>
</feature>
<protein>
    <submittedName>
        <fullName evidence="2">Uncharacterized protein</fullName>
    </submittedName>
</protein>
<evidence type="ECO:0000313" key="3">
    <source>
        <dbReference type="Proteomes" id="UP000274822"/>
    </source>
</evidence>
<dbReference type="AlphaFoldDB" id="A0A433QSY3"/>
<feature type="compositionally biased region" description="Low complexity" evidence="1">
    <location>
        <begin position="25"/>
        <end position="50"/>
    </location>
</feature>
<evidence type="ECO:0000256" key="1">
    <source>
        <dbReference type="SAM" id="MobiDB-lite"/>
    </source>
</evidence>
<dbReference type="EMBL" id="RBNJ01001717">
    <property type="protein sequence ID" value="RUS32857.1"/>
    <property type="molecule type" value="Genomic_DNA"/>
</dbReference>
<dbReference type="Proteomes" id="UP000274822">
    <property type="component" value="Unassembled WGS sequence"/>
</dbReference>
<reference evidence="2 3" key="1">
    <citation type="journal article" date="2018" name="New Phytol.">
        <title>Phylogenomics of Endogonaceae and evolution of mycorrhizas within Mucoromycota.</title>
        <authorList>
            <person name="Chang Y."/>
            <person name="Desiro A."/>
            <person name="Na H."/>
            <person name="Sandor L."/>
            <person name="Lipzen A."/>
            <person name="Clum A."/>
            <person name="Barry K."/>
            <person name="Grigoriev I.V."/>
            <person name="Martin F.M."/>
            <person name="Stajich J.E."/>
            <person name="Smith M.E."/>
            <person name="Bonito G."/>
            <person name="Spatafora J.W."/>
        </authorList>
    </citation>
    <scope>NUCLEOTIDE SEQUENCE [LARGE SCALE GENOMIC DNA]</scope>
    <source>
        <strain evidence="2 3">AD002</strain>
    </source>
</reference>
<comment type="caution">
    <text evidence="2">The sequence shown here is derived from an EMBL/GenBank/DDBJ whole genome shotgun (WGS) entry which is preliminary data.</text>
</comment>
<organism evidence="2 3">
    <name type="scientific">Jimgerdemannia flammicorona</name>
    <dbReference type="NCBI Taxonomy" id="994334"/>
    <lineage>
        <taxon>Eukaryota</taxon>
        <taxon>Fungi</taxon>
        <taxon>Fungi incertae sedis</taxon>
        <taxon>Mucoromycota</taxon>
        <taxon>Mucoromycotina</taxon>
        <taxon>Endogonomycetes</taxon>
        <taxon>Endogonales</taxon>
        <taxon>Endogonaceae</taxon>
        <taxon>Jimgerdemannia</taxon>
    </lineage>
</organism>